<dbReference type="CDD" id="cd14845">
    <property type="entry name" value="L-Ala-D-Glu_peptidase_like"/>
    <property type="match status" value="1"/>
</dbReference>
<dbReference type="Proteomes" id="UP000460949">
    <property type="component" value="Unassembled WGS sequence"/>
</dbReference>
<dbReference type="GO" id="GO:0006508">
    <property type="term" value="P:proteolysis"/>
    <property type="evidence" value="ECO:0007669"/>
    <property type="project" value="InterPro"/>
</dbReference>
<dbReference type="PANTHER" id="PTHR34385">
    <property type="entry name" value="D-ALANYL-D-ALANINE CARBOXYPEPTIDASE"/>
    <property type="match status" value="1"/>
</dbReference>
<dbReference type="SUPFAM" id="SSF55166">
    <property type="entry name" value="Hedgehog/DD-peptidase"/>
    <property type="match status" value="1"/>
</dbReference>
<feature type="domain" description="Peptidoglycan binding-like" evidence="1">
    <location>
        <begin position="237"/>
        <end position="274"/>
    </location>
</feature>
<evidence type="ECO:0000259" key="1">
    <source>
        <dbReference type="Pfam" id="PF01471"/>
    </source>
</evidence>
<dbReference type="InterPro" id="IPR009045">
    <property type="entry name" value="Zn_M74/Hedgehog-like"/>
</dbReference>
<protein>
    <recommendedName>
        <fullName evidence="5">Peptidase M15</fullName>
    </recommendedName>
</protein>
<dbReference type="InterPro" id="IPR036366">
    <property type="entry name" value="PGBDSf"/>
</dbReference>
<dbReference type="InterPro" id="IPR052179">
    <property type="entry name" value="DD-CPase-like"/>
</dbReference>
<evidence type="ECO:0000313" key="4">
    <source>
        <dbReference type="Proteomes" id="UP000460949"/>
    </source>
</evidence>
<dbReference type="Pfam" id="PF02557">
    <property type="entry name" value="VanY"/>
    <property type="match status" value="1"/>
</dbReference>
<dbReference type="InterPro" id="IPR003709">
    <property type="entry name" value="VanY-like_core_dom"/>
</dbReference>
<proteinExistence type="predicted"/>
<gene>
    <name evidence="3" type="ORF">GLW04_09720</name>
</gene>
<dbReference type="EMBL" id="WMET01000002">
    <property type="protein sequence ID" value="MYL20163.1"/>
    <property type="molecule type" value="Genomic_DNA"/>
</dbReference>
<sequence>MIALETLKSRSRNNMGNVHPEVEKKVDKLLTEAYERGLFVQISSGYRTYEEQAALYGKGRPGYMYKGKAYGRSGAIVTYAEPGESNHHSGRAVDFFLVTPDGRTALWTVDHNWRWVAERAKELGFSWGGDWSSFKDYAHLELPIVHYVRRGSQGSLVKDVQEKLRNLGYYTGDIDGSFGPLTEEAVIAFQRKEALQIDGSAGPETLTRLDVRTYPGRPVRKGARGDKVKAIQNKTGSEADGIFGSRTEAAVRSYQSTRRLEADGIVGPKTWRSLFGM</sequence>
<organism evidence="3 4">
    <name type="scientific">Halobacillus litoralis</name>
    <dbReference type="NCBI Taxonomy" id="45668"/>
    <lineage>
        <taxon>Bacteria</taxon>
        <taxon>Bacillati</taxon>
        <taxon>Bacillota</taxon>
        <taxon>Bacilli</taxon>
        <taxon>Bacillales</taxon>
        <taxon>Bacillaceae</taxon>
        <taxon>Halobacillus</taxon>
    </lineage>
</organism>
<dbReference type="Gene3D" id="1.10.101.10">
    <property type="entry name" value="PGBD-like superfamily/PGBD"/>
    <property type="match status" value="2"/>
</dbReference>
<accession>A0A845DRK1</accession>
<dbReference type="InterPro" id="IPR036365">
    <property type="entry name" value="PGBD-like_sf"/>
</dbReference>
<evidence type="ECO:0000259" key="2">
    <source>
        <dbReference type="Pfam" id="PF02557"/>
    </source>
</evidence>
<dbReference type="Gene3D" id="3.30.1380.10">
    <property type="match status" value="1"/>
</dbReference>
<evidence type="ECO:0008006" key="5">
    <source>
        <dbReference type="Google" id="ProtNLM"/>
    </source>
</evidence>
<feature type="domain" description="D-alanyl-D-alanine carboxypeptidase-like core" evidence="2">
    <location>
        <begin position="18"/>
        <end position="127"/>
    </location>
</feature>
<dbReference type="GO" id="GO:0008233">
    <property type="term" value="F:peptidase activity"/>
    <property type="evidence" value="ECO:0007669"/>
    <property type="project" value="InterPro"/>
</dbReference>
<feature type="domain" description="Peptidoglycan binding-like" evidence="1">
    <location>
        <begin position="153"/>
        <end position="209"/>
    </location>
</feature>
<dbReference type="RefSeq" id="WP_160836621.1">
    <property type="nucleotide sequence ID" value="NZ_WMET01000002.1"/>
</dbReference>
<name>A0A845DRK1_9BACI</name>
<reference evidence="3 4" key="1">
    <citation type="submission" date="2019-11" db="EMBL/GenBank/DDBJ databases">
        <title>Genome sequences of 17 halophilic strains isolated from different environments.</title>
        <authorList>
            <person name="Furrow R.E."/>
        </authorList>
    </citation>
    <scope>NUCLEOTIDE SEQUENCE [LARGE SCALE GENOMIC DNA]</scope>
    <source>
        <strain evidence="3 4">22511_23_Filter</strain>
    </source>
</reference>
<dbReference type="InterPro" id="IPR002477">
    <property type="entry name" value="Peptidoglycan-bd-like"/>
</dbReference>
<dbReference type="PANTHER" id="PTHR34385:SF1">
    <property type="entry name" value="PEPTIDOGLYCAN L-ALANYL-D-GLUTAMATE ENDOPEPTIDASE CWLK"/>
    <property type="match status" value="1"/>
</dbReference>
<dbReference type="AlphaFoldDB" id="A0A845DRK1"/>
<dbReference type="Pfam" id="PF01471">
    <property type="entry name" value="PG_binding_1"/>
    <property type="match status" value="2"/>
</dbReference>
<evidence type="ECO:0000313" key="3">
    <source>
        <dbReference type="EMBL" id="MYL20163.1"/>
    </source>
</evidence>
<dbReference type="SUPFAM" id="SSF47090">
    <property type="entry name" value="PGBD-like"/>
    <property type="match status" value="2"/>
</dbReference>
<comment type="caution">
    <text evidence="3">The sequence shown here is derived from an EMBL/GenBank/DDBJ whole genome shotgun (WGS) entry which is preliminary data.</text>
</comment>